<dbReference type="GeneID" id="79265646"/>
<keyword evidence="3" id="KW-1185">Reference proteome</keyword>
<name>A0ABD5ZKE0_9EURY</name>
<feature type="domain" description="DUF7836" evidence="1">
    <location>
        <begin position="1"/>
        <end position="58"/>
    </location>
</feature>
<evidence type="ECO:0000313" key="3">
    <source>
        <dbReference type="Proteomes" id="UP001596398"/>
    </source>
</evidence>
<sequence>MQEAYAQLTCPACEKHWETDANTAPDTDADFACPDCGERRPLSEFAHTSRDLEVLREL</sequence>
<dbReference type="InterPro" id="IPR057158">
    <property type="entry name" value="DUF7836"/>
</dbReference>
<dbReference type="Proteomes" id="UP001596398">
    <property type="component" value="Unassembled WGS sequence"/>
</dbReference>
<accession>A0ABD5ZKE0</accession>
<dbReference type="AlphaFoldDB" id="A0ABD5ZKE0"/>
<proteinExistence type="predicted"/>
<reference evidence="2 3" key="1">
    <citation type="journal article" date="2019" name="Int. J. Syst. Evol. Microbiol.">
        <title>The Global Catalogue of Microorganisms (GCM) 10K type strain sequencing project: providing services to taxonomists for standard genome sequencing and annotation.</title>
        <authorList>
            <consortium name="The Broad Institute Genomics Platform"/>
            <consortium name="The Broad Institute Genome Sequencing Center for Infectious Disease"/>
            <person name="Wu L."/>
            <person name="Ma J."/>
        </authorList>
    </citation>
    <scope>NUCLEOTIDE SEQUENCE [LARGE SCALE GENOMIC DNA]</scope>
    <source>
        <strain evidence="2 3">DT85</strain>
    </source>
</reference>
<dbReference type="EMBL" id="JBHTAP010000001">
    <property type="protein sequence ID" value="MFC7233984.1"/>
    <property type="molecule type" value="Genomic_DNA"/>
</dbReference>
<gene>
    <name evidence="2" type="ORF">ACFQJ4_01505</name>
</gene>
<protein>
    <recommendedName>
        <fullName evidence="1">DUF7836 domain-containing protein</fullName>
    </recommendedName>
</protein>
<dbReference type="Pfam" id="PF25206">
    <property type="entry name" value="DUF7836"/>
    <property type="match status" value="1"/>
</dbReference>
<comment type="caution">
    <text evidence="2">The sequence shown here is derived from an EMBL/GenBank/DDBJ whole genome shotgun (WGS) entry which is preliminary data.</text>
</comment>
<organism evidence="2 3">
    <name type="scientific">Halosegnis marinus</name>
    <dbReference type="NCBI Taxonomy" id="3034023"/>
    <lineage>
        <taxon>Archaea</taxon>
        <taxon>Methanobacteriati</taxon>
        <taxon>Methanobacteriota</taxon>
        <taxon>Stenosarchaea group</taxon>
        <taxon>Halobacteria</taxon>
        <taxon>Halobacteriales</taxon>
        <taxon>Natronomonadaceae</taxon>
        <taxon>Halosegnis</taxon>
    </lineage>
</organism>
<evidence type="ECO:0000313" key="2">
    <source>
        <dbReference type="EMBL" id="MFC7233984.1"/>
    </source>
</evidence>
<evidence type="ECO:0000259" key="1">
    <source>
        <dbReference type="Pfam" id="PF25206"/>
    </source>
</evidence>
<dbReference type="RefSeq" id="WP_276234980.1">
    <property type="nucleotide sequence ID" value="NZ_CP119802.1"/>
</dbReference>